<evidence type="ECO:0000313" key="5">
    <source>
        <dbReference type="Proteomes" id="UP000821866"/>
    </source>
</evidence>
<accession>A0A9J6F5B0</accession>
<dbReference type="GO" id="GO:0004222">
    <property type="term" value="F:metalloendopeptidase activity"/>
    <property type="evidence" value="ECO:0007669"/>
    <property type="project" value="InterPro"/>
</dbReference>
<comment type="caution">
    <text evidence="4">The sequence shown here is derived from an EMBL/GenBank/DDBJ whole genome shotgun (WGS) entry which is preliminary data.</text>
</comment>
<reference evidence="4" key="1">
    <citation type="journal article" date="2020" name="Cell">
        <title>Large-Scale Comparative Analyses of Tick Genomes Elucidate Their Genetic Diversity and Vector Capacities.</title>
        <authorList>
            <consortium name="Tick Genome and Microbiome Consortium (TIGMIC)"/>
            <person name="Jia N."/>
            <person name="Wang J."/>
            <person name="Shi W."/>
            <person name="Du L."/>
            <person name="Sun Y."/>
            <person name="Zhan W."/>
            <person name="Jiang J.F."/>
            <person name="Wang Q."/>
            <person name="Zhang B."/>
            <person name="Ji P."/>
            <person name="Bell-Sakyi L."/>
            <person name="Cui X.M."/>
            <person name="Yuan T.T."/>
            <person name="Jiang B.G."/>
            <person name="Yang W.F."/>
            <person name="Lam T.T."/>
            <person name="Chang Q.C."/>
            <person name="Ding S.J."/>
            <person name="Wang X.J."/>
            <person name="Zhu J.G."/>
            <person name="Ruan X.D."/>
            <person name="Zhao L."/>
            <person name="Wei J.T."/>
            <person name="Ye R.Z."/>
            <person name="Que T.C."/>
            <person name="Du C.H."/>
            <person name="Zhou Y.H."/>
            <person name="Cheng J.X."/>
            <person name="Dai P.F."/>
            <person name="Guo W.B."/>
            <person name="Han X.H."/>
            <person name="Huang E.J."/>
            <person name="Li L.F."/>
            <person name="Wei W."/>
            <person name="Gao Y.C."/>
            <person name="Liu J.Z."/>
            <person name="Shao H.Z."/>
            <person name="Wang X."/>
            <person name="Wang C.C."/>
            <person name="Yang T.C."/>
            <person name="Huo Q.B."/>
            <person name="Li W."/>
            <person name="Chen H.Y."/>
            <person name="Chen S.E."/>
            <person name="Zhou L.G."/>
            <person name="Ni X.B."/>
            <person name="Tian J.H."/>
            <person name="Sheng Y."/>
            <person name="Liu T."/>
            <person name="Pan Y.S."/>
            <person name="Xia L.Y."/>
            <person name="Li J."/>
            <person name="Zhao F."/>
            <person name="Cao W.C."/>
        </authorList>
    </citation>
    <scope>NUCLEOTIDE SEQUENCE</scope>
    <source>
        <strain evidence="4">Rmic-2018</strain>
    </source>
</reference>
<proteinExistence type="inferred from homology"/>
<reference evidence="4" key="2">
    <citation type="submission" date="2021-09" db="EMBL/GenBank/DDBJ databases">
        <authorList>
            <person name="Jia N."/>
            <person name="Wang J."/>
            <person name="Shi W."/>
            <person name="Du L."/>
            <person name="Sun Y."/>
            <person name="Zhan W."/>
            <person name="Jiang J."/>
            <person name="Wang Q."/>
            <person name="Zhang B."/>
            <person name="Ji P."/>
            <person name="Sakyi L.B."/>
            <person name="Cui X."/>
            <person name="Yuan T."/>
            <person name="Jiang B."/>
            <person name="Yang W."/>
            <person name="Lam T.T.-Y."/>
            <person name="Chang Q."/>
            <person name="Ding S."/>
            <person name="Wang X."/>
            <person name="Zhu J."/>
            <person name="Ruan X."/>
            <person name="Zhao L."/>
            <person name="Wei J."/>
            <person name="Que T."/>
            <person name="Du C."/>
            <person name="Cheng J."/>
            <person name="Dai P."/>
            <person name="Han X."/>
            <person name="Huang E."/>
            <person name="Gao Y."/>
            <person name="Liu J."/>
            <person name="Shao H."/>
            <person name="Ye R."/>
            <person name="Li L."/>
            <person name="Wei W."/>
            <person name="Wang X."/>
            <person name="Wang C."/>
            <person name="Huo Q."/>
            <person name="Li W."/>
            <person name="Guo W."/>
            <person name="Chen H."/>
            <person name="Chen S."/>
            <person name="Zhou L."/>
            <person name="Zhou L."/>
            <person name="Ni X."/>
            <person name="Tian J."/>
            <person name="Zhou Y."/>
            <person name="Sheng Y."/>
            <person name="Liu T."/>
            <person name="Pan Y."/>
            <person name="Xia L."/>
            <person name="Li J."/>
            <person name="Zhao F."/>
            <person name="Cao W."/>
        </authorList>
    </citation>
    <scope>NUCLEOTIDE SEQUENCE</scope>
    <source>
        <strain evidence="4">Rmic-2018</strain>
        <tissue evidence="4">Larvae</tissue>
    </source>
</reference>
<dbReference type="Pfam" id="PF05649">
    <property type="entry name" value="Peptidase_M13_N"/>
    <property type="match status" value="1"/>
</dbReference>
<organism evidence="4 5">
    <name type="scientific">Rhipicephalus microplus</name>
    <name type="common">Cattle tick</name>
    <name type="synonym">Boophilus microplus</name>
    <dbReference type="NCBI Taxonomy" id="6941"/>
    <lineage>
        <taxon>Eukaryota</taxon>
        <taxon>Metazoa</taxon>
        <taxon>Ecdysozoa</taxon>
        <taxon>Arthropoda</taxon>
        <taxon>Chelicerata</taxon>
        <taxon>Arachnida</taxon>
        <taxon>Acari</taxon>
        <taxon>Parasitiformes</taxon>
        <taxon>Ixodida</taxon>
        <taxon>Ixodoidea</taxon>
        <taxon>Ixodidae</taxon>
        <taxon>Rhipicephalinae</taxon>
        <taxon>Rhipicephalus</taxon>
        <taxon>Boophilus</taxon>
    </lineage>
</organism>
<dbReference type="VEuPathDB" id="VectorBase:LOC119161994"/>
<dbReference type="InterPro" id="IPR000718">
    <property type="entry name" value="Peptidase_M13"/>
</dbReference>
<evidence type="ECO:0000256" key="2">
    <source>
        <dbReference type="SAM" id="Phobius"/>
    </source>
</evidence>
<dbReference type="Gene3D" id="3.40.390.10">
    <property type="entry name" value="Collagenase (Catalytic Domain)"/>
    <property type="match status" value="1"/>
</dbReference>
<dbReference type="PANTHER" id="PTHR11733:SF167">
    <property type="entry name" value="FI17812P1-RELATED"/>
    <property type="match status" value="1"/>
</dbReference>
<dbReference type="GO" id="GO:0016485">
    <property type="term" value="P:protein processing"/>
    <property type="evidence" value="ECO:0007669"/>
    <property type="project" value="TreeGrafter"/>
</dbReference>
<dbReference type="PROSITE" id="PS51885">
    <property type="entry name" value="NEPRILYSIN"/>
    <property type="match status" value="1"/>
</dbReference>
<dbReference type="InterPro" id="IPR024079">
    <property type="entry name" value="MetalloPept_cat_dom_sf"/>
</dbReference>
<dbReference type="InterPro" id="IPR042089">
    <property type="entry name" value="Peptidase_M13_dom_2"/>
</dbReference>
<dbReference type="EMBL" id="JABSTU010000001">
    <property type="protein sequence ID" value="KAH8041679.1"/>
    <property type="molecule type" value="Genomic_DNA"/>
</dbReference>
<evidence type="ECO:0000313" key="4">
    <source>
        <dbReference type="EMBL" id="KAH8041679.1"/>
    </source>
</evidence>
<dbReference type="Proteomes" id="UP000821866">
    <property type="component" value="Chromosome 1"/>
</dbReference>
<keyword evidence="2" id="KW-1133">Transmembrane helix</keyword>
<dbReference type="SUPFAM" id="SSF55486">
    <property type="entry name" value="Metalloproteases ('zincins'), catalytic domain"/>
    <property type="match status" value="1"/>
</dbReference>
<keyword evidence="2" id="KW-0472">Membrane</keyword>
<dbReference type="PANTHER" id="PTHR11733">
    <property type="entry name" value="ZINC METALLOPROTEASE FAMILY M13 NEPRILYSIN-RELATED"/>
    <property type="match status" value="1"/>
</dbReference>
<sequence length="173" mass="19162">MTTDAEAGNHVVQRNIGSPPTTKRCLALDRTPLERILLVLLIVMTSVCAIMLILLARPPAPQHRVSLNAAAMLRNMDMNVDPCADFYEFACGRWKLYHVLPPDRPHSDTFAVMKDEIKVVLKVEGSENFDHLGFFNVHPNQSTRAYNISASIGNAAAVAGIRSRDLRLSSRVP</sequence>
<evidence type="ECO:0000259" key="3">
    <source>
        <dbReference type="Pfam" id="PF05649"/>
    </source>
</evidence>
<evidence type="ECO:0000256" key="1">
    <source>
        <dbReference type="ARBA" id="ARBA00007357"/>
    </source>
</evidence>
<keyword evidence="5" id="KW-1185">Reference proteome</keyword>
<dbReference type="AlphaFoldDB" id="A0A9J6F5B0"/>
<protein>
    <recommendedName>
        <fullName evidence="3">Peptidase M13 N-terminal domain-containing protein</fullName>
    </recommendedName>
</protein>
<dbReference type="Gene3D" id="1.10.1380.10">
    <property type="entry name" value="Neutral endopeptidase , domain2"/>
    <property type="match status" value="1"/>
</dbReference>
<feature type="transmembrane region" description="Helical" evidence="2">
    <location>
        <begin position="36"/>
        <end position="56"/>
    </location>
</feature>
<name>A0A9J6F5B0_RHIMP</name>
<dbReference type="GO" id="GO:0005886">
    <property type="term" value="C:plasma membrane"/>
    <property type="evidence" value="ECO:0007669"/>
    <property type="project" value="TreeGrafter"/>
</dbReference>
<keyword evidence="2" id="KW-0812">Transmembrane</keyword>
<comment type="similarity">
    <text evidence="1">Belongs to the peptidase M13 family.</text>
</comment>
<gene>
    <name evidence="4" type="ORF">HPB51_017481</name>
</gene>
<dbReference type="InterPro" id="IPR008753">
    <property type="entry name" value="Peptidase_M13_N"/>
</dbReference>
<feature type="domain" description="Peptidase M13 N-terminal" evidence="3">
    <location>
        <begin position="82"/>
        <end position="122"/>
    </location>
</feature>